<dbReference type="AlphaFoldDB" id="A0A1M7UAD5"/>
<protein>
    <submittedName>
        <fullName evidence="2">DNA-binding transcriptional regulator, CsgD family</fullName>
    </submittedName>
</protein>
<evidence type="ECO:0000313" key="2">
    <source>
        <dbReference type="EMBL" id="SHN80011.1"/>
    </source>
</evidence>
<proteinExistence type="predicted"/>
<dbReference type="InterPro" id="IPR016032">
    <property type="entry name" value="Sig_transdc_resp-reg_C-effctor"/>
</dbReference>
<dbReference type="InterPro" id="IPR036388">
    <property type="entry name" value="WH-like_DNA-bd_sf"/>
</dbReference>
<evidence type="ECO:0000259" key="1">
    <source>
        <dbReference type="SMART" id="SM00421"/>
    </source>
</evidence>
<dbReference type="SUPFAM" id="SSF46894">
    <property type="entry name" value="C-terminal effector domain of the bipartite response regulators"/>
    <property type="match status" value="1"/>
</dbReference>
<keyword evidence="2" id="KW-0238">DNA-binding</keyword>
<dbReference type="EMBL" id="LT670849">
    <property type="protein sequence ID" value="SHN80011.1"/>
    <property type="molecule type" value="Genomic_DNA"/>
</dbReference>
<dbReference type="InterPro" id="IPR000792">
    <property type="entry name" value="Tscrpt_reg_LuxR_C"/>
</dbReference>
<dbReference type="Gene3D" id="1.10.10.10">
    <property type="entry name" value="Winged helix-like DNA-binding domain superfamily/Winged helix DNA-binding domain"/>
    <property type="match status" value="1"/>
</dbReference>
<accession>A0A1M7UAD5</accession>
<reference evidence="3" key="1">
    <citation type="submission" date="2016-11" db="EMBL/GenBank/DDBJ databases">
        <authorList>
            <person name="Varghese N."/>
            <person name="Submissions S."/>
        </authorList>
    </citation>
    <scope>NUCLEOTIDE SEQUENCE [LARGE SCALE GENOMIC DNA]</scope>
    <source>
        <strain evidence="3">GAS401</strain>
    </source>
</reference>
<gene>
    <name evidence="2" type="ORF">SAMN05444170_4185</name>
</gene>
<dbReference type="GO" id="GO:0003677">
    <property type="term" value="F:DNA binding"/>
    <property type="evidence" value="ECO:0007669"/>
    <property type="project" value="UniProtKB-KW"/>
</dbReference>
<feature type="domain" description="HTH luxR-type" evidence="1">
    <location>
        <begin position="276"/>
        <end position="333"/>
    </location>
</feature>
<name>A0A1M7UAD5_9BRAD</name>
<sequence length="336" mass="36797">MEEICSALSTKGAALLQSDVRTPEIPRTPSVDDFIKSYFKNNLHIVDVRASRGVPLLLTGRSIITDQNLFATEREMMHDPLYAHAANWKLRWWAGVGFFAGTSLWALALQRTSQEGPFQASEMQALAFLPTRLTETATLSKAVGRQTLLAATNALDLVQKPAIALSRQGLVLEFNSAASRIFNDEIRVSNKRLVFRDREANRALGAFIDRSRSTSDAAALSVLPIVVRRENSAPVVMQIMPVDGAARSPFLGARALLILNDLGSARNADPRLLRQIFDLTVAEARLAPLIAAGASPEKAAEMLGIARETARKQLKSIFAKTDTHRQSELASLLSRL</sequence>
<dbReference type="GO" id="GO:0006355">
    <property type="term" value="P:regulation of DNA-templated transcription"/>
    <property type="evidence" value="ECO:0007669"/>
    <property type="project" value="InterPro"/>
</dbReference>
<evidence type="ECO:0000313" key="3">
    <source>
        <dbReference type="Proteomes" id="UP000184096"/>
    </source>
</evidence>
<organism evidence="2 3">
    <name type="scientific">Bradyrhizobium erythrophlei</name>
    <dbReference type="NCBI Taxonomy" id="1437360"/>
    <lineage>
        <taxon>Bacteria</taxon>
        <taxon>Pseudomonadati</taxon>
        <taxon>Pseudomonadota</taxon>
        <taxon>Alphaproteobacteria</taxon>
        <taxon>Hyphomicrobiales</taxon>
        <taxon>Nitrobacteraceae</taxon>
        <taxon>Bradyrhizobium</taxon>
    </lineage>
</organism>
<dbReference type="SMART" id="SM00421">
    <property type="entry name" value="HTH_LUXR"/>
    <property type="match status" value="1"/>
</dbReference>
<dbReference type="Proteomes" id="UP000184096">
    <property type="component" value="Chromosome I"/>
</dbReference>
<keyword evidence="3" id="KW-1185">Reference proteome</keyword>